<keyword evidence="1" id="KW-0472">Membrane</keyword>
<dbReference type="STRING" id="1395513.P343_10750"/>
<evidence type="ECO:0000256" key="1">
    <source>
        <dbReference type="SAM" id="Phobius"/>
    </source>
</evidence>
<keyword evidence="2" id="KW-0732">Signal</keyword>
<dbReference type="EMBL" id="AWTC01000009">
    <property type="protein sequence ID" value="EST11787.1"/>
    <property type="molecule type" value="Genomic_DNA"/>
</dbReference>
<evidence type="ECO:0000313" key="3">
    <source>
        <dbReference type="EMBL" id="EST11787.1"/>
    </source>
</evidence>
<keyword evidence="1" id="KW-1133">Transmembrane helix</keyword>
<feature type="signal peptide" evidence="2">
    <location>
        <begin position="1"/>
        <end position="22"/>
    </location>
</feature>
<evidence type="ECO:0000256" key="2">
    <source>
        <dbReference type="SAM" id="SignalP"/>
    </source>
</evidence>
<gene>
    <name evidence="3" type="ORF">P343_10750</name>
</gene>
<proteinExistence type="predicted"/>
<dbReference type="OrthoDB" id="2988195at2"/>
<evidence type="ECO:0008006" key="5">
    <source>
        <dbReference type="Google" id="ProtNLM"/>
    </source>
</evidence>
<accession>V6IWX2</accession>
<comment type="caution">
    <text evidence="3">The sequence shown here is derived from an EMBL/GenBank/DDBJ whole genome shotgun (WGS) entry which is preliminary data.</text>
</comment>
<reference evidence="3 4" key="1">
    <citation type="journal article" date="2013" name="Genome Announc.">
        <title>Genome Sequence of Sporolactobacillus laevolacticus DSM442, an Efficient Polymer-Grade D-Lactate Producer from Agricultural Waste Cottonseed as a Nitrogen Source.</title>
        <authorList>
            <person name="Wang H."/>
            <person name="Wang L."/>
            <person name="Ju J."/>
            <person name="Yu B."/>
            <person name="Ma Y."/>
        </authorList>
    </citation>
    <scope>NUCLEOTIDE SEQUENCE [LARGE SCALE GENOMIC DNA]</scope>
    <source>
        <strain evidence="3 4">DSM 442</strain>
    </source>
</reference>
<name>V6IWX2_9BACL</name>
<feature type="chain" id="PRO_5038915001" description="Sporulation protein YpjB" evidence="2">
    <location>
        <begin position="23"/>
        <end position="259"/>
    </location>
</feature>
<dbReference type="Proteomes" id="UP000018296">
    <property type="component" value="Unassembled WGS sequence"/>
</dbReference>
<protein>
    <recommendedName>
        <fullName evidence="5">Sporulation protein YpjB</fullName>
    </recommendedName>
</protein>
<organism evidence="3 4">
    <name type="scientific">Sporolactobacillus laevolacticus DSM 442</name>
    <dbReference type="NCBI Taxonomy" id="1395513"/>
    <lineage>
        <taxon>Bacteria</taxon>
        <taxon>Bacillati</taxon>
        <taxon>Bacillota</taxon>
        <taxon>Bacilli</taxon>
        <taxon>Bacillales</taxon>
        <taxon>Sporolactobacillaceae</taxon>
        <taxon>Sporolactobacillus</taxon>
    </lineage>
</organism>
<sequence>MKAKLFAILFCFILFLVFPAQGYAENNRNVVKDQAENLVNLSDRVFQYTDANQDTAAASLINELDKQWNTAAPYYSERDKHVVDAAMIKLKLLLNSDGDQSEKVDAAVSLRLCFDALQSDGQPLWKSLHSEVLSPVIKMKNALKDKDNDRFQSTLNHFLDEYAMIYPAMMIDGQPDAINLVDKRITSFTDKRLLDVKASSRIRQLNSIETELNQVFEQASNQQEDLITLAAIIGGLVLSVLAYASWRRFLAERVRRRTR</sequence>
<dbReference type="eggNOG" id="ENOG5030KGV">
    <property type="taxonomic scope" value="Bacteria"/>
</dbReference>
<dbReference type="Pfam" id="PF09577">
    <property type="entry name" value="Spore_YpjB"/>
    <property type="match status" value="1"/>
</dbReference>
<evidence type="ECO:0000313" key="4">
    <source>
        <dbReference type="Proteomes" id="UP000018296"/>
    </source>
</evidence>
<keyword evidence="1" id="KW-0812">Transmembrane</keyword>
<dbReference type="PATRIC" id="fig|1395513.3.peg.2171"/>
<keyword evidence="4" id="KW-1185">Reference proteome</keyword>
<dbReference type="AlphaFoldDB" id="V6IWX2"/>
<feature type="transmembrane region" description="Helical" evidence="1">
    <location>
        <begin position="226"/>
        <end position="246"/>
    </location>
</feature>
<dbReference type="InterPro" id="IPR014231">
    <property type="entry name" value="Spore_YpjB"/>
</dbReference>
<dbReference type="RefSeq" id="WP_023510399.1">
    <property type="nucleotide sequence ID" value="NZ_AWTC01000009.1"/>
</dbReference>